<dbReference type="AlphaFoldDB" id="A0A495IF65"/>
<protein>
    <submittedName>
        <fullName evidence="3">Uncharacterized protein</fullName>
    </submittedName>
</protein>
<accession>A0A495IF65</accession>
<evidence type="ECO:0000259" key="1">
    <source>
        <dbReference type="Pfam" id="PF26035"/>
    </source>
</evidence>
<dbReference type="OrthoDB" id="4801220at2"/>
<comment type="caution">
    <text evidence="3">The sequence shown here is derived from an EMBL/GenBank/DDBJ whole genome shotgun (WGS) entry which is preliminary data.</text>
</comment>
<sequence>MTPAIRLPDSLSLDDLHTFLGRALPLDEGGAVRLIATPSEAGGGVLAAYVGVLSPAGILDDGPTVLGLRTYALAGGETLPASVDPGAGAAADHPAGEPAERLDAVVPLRAIVDRTTRLRNDVVDPTAAVTISLPPQVVAASWAAISPPRGGWAAHPAVDPALLESVAKAGIDEVAAAIPSGTGEQIVQRVRSSVWSREVEGAAGVVSGAAFAALTLGFLGAAGGTEPVRVFSTGSWMRLSTSRGHVLVKRRGRLL</sequence>
<gene>
    <name evidence="3" type="ORF">C8E83_1761</name>
</gene>
<feature type="domain" description="DUF8185" evidence="2">
    <location>
        <begin position="147"/>
        <end position="252"/>
    </location>
</feature>
<dbReference type="InterPro" id="IPR058498">
    <property type="entry name" value="DUF8185"/>
</dbReference>
<name>A0A495IF65_9MICO</name>
<dbReference type="InterPro" id="IPR058323">
    <property type="entry name" value="DUF8010"/>
</dbReference>
<organism evidence="3 4">
    <name type="scientific">Frondihabitans australicus</name>
    <dbReference type="NCBI Taxonomy" id="386892"/>
    <lineage>
        <taxon>Bacteria</taxon>
        <taxon>Bacillati</taxon>
        <taxon>Actinomycetota</taxon>
        <taxon>Actinomycetes</taxon>
        <taxon>Micrococcales</taxon>
        <taxon>Microbacteriaceae</taxon>
        <taxon>Frondihabitans</taxon>
    </lineage>
</organism>
<dbReference type="Proteomes" id="UP000280008">
    <property type="component" value="Unassembled WGS sequence"/>
</dbReference>
<dbReference type="Pfam" id="PF26572">
    <property type="entry name" value="DUF8185"/>
    <property type="match status" value="1"/>
</dbReference>
<keyword evidence="4" id="KW-1185">Reference proteome</keyword>
<evidence type="ECO:0000313" key="4">
    <source>
        <dbReference type="Proteomes" id="UP000280008"/>
    </source>
</evidence>
<feature type="domain" description="DUF8010" evidence="1">
    <location>
        <begin position="3"/>
        <end position="130"/>
    </location>
</feature>
<dbReference type="RefSeq" id="WP_121369448.1">
    <property type="nucleotide sequence ID" value="NZ_RBKS01000001.1"/>
</dbReference>
<dbReference type="Pfam" id="PF26035">
    <property type="entry name" value="DUF8010"/>
    <property type="match status" value="1"/>
</dbReference>
<evidence type="ECO:0000259" key="2">
    <source>
        <dbReference type="Pfam" id="PF26572"/>
    </source>
</evidence>
<evidence type="ECO:0000313" key="3">
    <source>
        <dbReference type="EMBL" id="RKR74637.1"/>
    </source>
</evidence>
<dbReference type="EMBL" id="RBKS01000001">
    <property type="protein sequence ID" value="RKR74637.1"/>
    <property type="molecule type" value="Genomic_DNA"/>
</dbReference>
<proteinExistence type="predicted"/>
<reference evidence="3 4" key="1">
    <citation type="submission" date="2018-10" db="EMBL/GenBank/DDBJ databases">
        <title>Sequencing the genomes of 1000 actinobacteria strains.</title>
        <authorList>
            <person name="Klenk H.-P."/>
        </authorList>
    </citation>
    <scope>NUCLEOTIDE SEQUENCE [LARGE SCALE GENOMIC DNA]</scope>
    <source>
        <strain evidence="3 4">DSM 17894</strain>
    </source>
</reference>